<evidence type="ECO:0000256" key="1">
    <source>
        <dbReference type="ARBA" id="ARBA00004651"/>
    </source>
</evidence>
<evidence type="ECO:0000256" key="6">
    <source>
        <dbReference type="SAM" id="Phobius"/>
    </source>
</evidence>
<gene>
    <name evidence="8" type="ORF">Rcae01_03173</name>
</gene>
<evidence type="ECO:0000313" key="8">
    <source>
        <dbReference type="EMBL" id="GAA5507716.1"/>
    </source>
</evidence>
<organism evidence="8 9">
    <name type="scientific">Novipirellula caenicola</name>
    <dbReference type="NCBI Taxonomy" id="1536901"/>
    <lineage>
        <taxon>Bacteria</taxon>
        <taxon>Pseudomonadati</taxon>
        <taxon>Planctomycetota</taxon>
        <taxon>Planctomycetia</taxon>
        <taxon>Pirellulales</taxon>
        <taxon>Pirellulaceae</taxon>
        <taxon>Novipirellula</taxon>
    </lineage>
</organism>
<dbReference type="EMBL" id="BAABRO010000006">
    <property type="protein sequence ID" value="GAA5507716.1"/>
    <property type="molecule type" value="Genomic_DNA"/>
</dbReference>
<feature type="transmembrane region" description="Helical" evidence="6">
    <location>
        <begin position="188"/>
        <end position="208"/>
    </location>
</feature>
<dbReference type="Pfam" id="PF09335">
    <property type="entry name" value="VTT_dom"/>
    <property type="match status" value="1"/>
</dbReference>
<feature type="domain" description="VTT" evidence="7">
    <location>
        <begin position="62"/>
        <end position="178"/>
    </location>
</feature>
<feature type="transmembrane region" description="Helical" evidence="6">
    <location>
        <begin position="82"/>
        <end position="99"/>
    </location>
</feature>
<feature type="transmembrane region" description="Helical" evidence="6">
    <location>
        <begin position="7"/>
        <end position="27"/>
    </location>
</feature>
<dbReference type="RefSeq" id="WP_345684563.1">
    <property type="nucleotide sequence ID" value="NZ_BAABRO010000006.1"/>
</dbReference>
<evidence type="ECO:0000256" key="2">
    <source>
        <dbReference type="ARBA" id="ARBA00022475"/>
    </source>
</evidence>
<accession>A0ABP9VSD8</accession>
<comment type="subcellular location">
    <subcellularLocation>
        <location evidence="1">Cell membrane</location>
        <topology evidence="1">Multi-pass membrane protein</topology>
    </subcellularLocation>
</comment>
<comment type="caution">
    <text evidence="8">The sequence shown here is derived from an EMBL/GenBank/DDBJ whole genome shotgun (WGS) entry which is preliminary data.</text>
</comment>
<keyword evidence="5 6" id="KW-0472">Membrane</keyword>
<evidence type="ECO:0000313" key="9">
    <source>
        <dbReference type="Proteomes" id="UP001416858"/>
    </source>
</evidence>
<dbReference type="PANTHER" id="PTHR42709">
    <property type="entry name" value="ALKALINE PHOSPHATASE LIKE PROTEIN"/>
    <property type="match status" value="1"/>
</dbReference>
<keyword evidence="2" id="KW-1003">Cell membrane</keyword>
<evidence type="ECO:0000259" key="7">
    <source>
        <dbReference type="Pfam" id="PF09335"/>
    </source>
</evidence>
<dbReference type="Proteomes" id="UP001416858">
    <property type="component" value="Unassembled WGS sequence"/>
</dbReference>
<keyword evidence="9" id="KW-1185">Reference proteome</keyword>
<feature type="transmembrane region" description="Helical" evidence="6">
    <location>
        <begin position="158"/>
        <end position="176"/>
    </location>
</feature>
<feature type="transmembrane region" description="Helical" evidence="6">
    <location>
        <begin position="47"/>
        <end position="70"/>
    </location>
</feature>
<sequence>MRELFRTLPLMCVVLLVPVLPFLFFGGRLEDWLRGVAEDPPSVAATATLIIGLLATDILLPIPSSVVSTLSGWQLGWWRGTIATWIGMNLGAIIGFALARRWGQPFALWFSSGEDLQRMQTISDRYGPYVLVITRAVPVFAEASVLIAGIHQLSWRRFLPAVVFSNLGIAIAYSVFGDFAERHQWLPLALGVSVAVPVLVAAAAKRYLPQ</sequence>
<keyword evidence="4 6" id="KW-1133">Transmembrane helix</keyword>
<evidence type="ECO:0000256" key="3">
    <source>
        <dbReference type="ARBA" id="ARBA00022692"/>
    </source>
</evidence>
<reference evidence="8 9" key="1">
    <citation type="submission" date="2024-02" db="EMBL/GenBank/DDBJ databases">
        <title>Rhodopirellula caenicola NBRC 110016.</title>
        <authorList>
            <person name="Ichikawa N."/>
            <person name="Katano-Makiyama Y."/>
            <person name="Hidaka K."/>
        </authorList>
    </citation>
    <scope>NUCLEOTIDE SEQUENCE [LARGE SCALE GENOMIC DNA]</scope>
    <source>
        <strain evidence="8 9">NBRC 110016</strain>
    </source>
</reference>
<protein>
    <recommendedName>
        <fullName evidence="7">VTT domain-containing protein</fullName>
    </recommendedName>
</protein>
<evidence type="ECO:0000256" key="4">
    <source>
        <dbReference type="ARBA" id="ARBA00022989"/>
    </source>
</evidence>
<keyword evidence="3 6" id="KW-0812">Transmembrane</keyword>
<dbReference type="PANTHER" id="PTHR42709:SF6">
    <property type="entry name" value="UNDECAPRENYL PHOSPHATE TRANSPORTER A"/>
    <property type="match status" value="1"/>
</dbReference>
<dbReference type="InterPro" id="IPR051311">
    <property type="entry name" value="DedA_domain"/>
</dbReference>
<evidence type="ECO:0000256" key="5">
    <source>
        <dbReference type="ARBA" id="ARBA00023136"/>
    </source>
</evidence>
<dbReference type="InterPro" id="IPR032816">
    <property type="entry name" value="VTT_dom"/>
</dbReference>
<feature type="transmembrane region" description="Helical" evidence="6">
    <location>
        <begin position="126"/>
        <end position="146"/>
    </location>
</feature>
<name>A0ABP9VSD8_9BACT</name>
<proteinExistence type="predicted"/>